<dbReference type="InterPro" id="IPR046144">
    <property type="entry name" value="DUF6146"/>
</dbReference>
<dbReference type="RefSeq" id="WP_003438775.1">
    <property type="nucleotide sequence ID" value="NZ_APLF01000005.1"/>
</dbReference>
<dbReference type="EMBL" id="APLF01000005">
    <property type="protein sequence ID" value="EMY81523.1"/>
    <property type="molecule type" value="Genomic_DNA"/>
</dbReference>
<evidence type="ECO:0000313" key="1">
    <source>
        <dbReference type="EMBL" id="EMY81523.1"/>
    </source>
</evidence>
<accession>N1X0H6</accession>
<proteinExistence type="predicted"/>
<gene>
    <name evidence="1" type="ORF">pgond44_06720</name>
</gene>
<protein>
    <recommendedName>
        <fullName evidence="3">Lipoprotein</fullName>
    </recommendedName>
</protein>
<dbReference type="AlphaFoldDB" id="N1X0H6"/>
<dbReference type="STRING" id="1189619.pgond44_06720"/>
<keyword evidence="2" id="KW-1185">Reference proteome</keyword>
<reference evidence="1 2" key="1">
    <citation type="journal article" date="2014" name="Genome Biol. Evol.">
        <title>Extensive gene acquisition in the extremely psychrophilic bacterial species Psychroflexus torquis and the link to sea-ice ecosystem specialism.</title>
        <authorList>
            <person name="Feng S."/>
            <person name="Powell S.M."/>
            <person name="Wilson R."/>
            <person name="Bowman J.P."/>
        </authorList>
    </citation>
    <scope>NUCLEOTIDE SEQUENCE [LARGE SCALE GENOMIC DNA]</scope>
    <source>
        <strain evidence="1 2">ACAM 44</strain>
    </source>
</reference>
<dbReference type="Proteomes" id="UP000012317">
    <property type="component" value="Unassembled WGS sequence"/>
</dbReference>
<organism evidence="1 2">
    <name type="scientific">Psychroflexus gondwanensis ACAM 44</name>
    <dbReference type="NCBI Taxonomy" id="1189619"/>
    <lineage>
        <taxon>Bacteria</taxon>
        <taxon>Pseudomonadati</taxon>
        <taxon>Bacteroidota</taxon>
        <taxon>Flavobacteriia</taxon>
        <taxon>Flavobacteriales</taxon>
        <taxon>Flavobacteriaceae</taxon>
        <taxon>Psychroflexus</taxon>
    </lineage>
</organism>
<name>N1X0H6_9FLAO</name>
<dbReference type="Pfam" id="PF19643">
    <property type="entry name" value="DUF6146"/>
    <property type="match status" value="1"/>
</dbReference>
<sequence length="135" mass="16286">MRYLIILLLAASVMSCSTQKKGGNQRFEDSKVDNDTIRIANDSLEYEIVIIEPGFNAWLASQRPRGYYGLNYLDQRNKFYVTIYNMRVNDPMSFDPNLYPFRINYEMDVDYGYEVNYLLYHYFLFFEEKYNQRLR</sequence>
<dbReference type="PROSITE" id="PS51257">
    <property type="entry name" value="PROKAR_LIPOPROTEIN"/>
    <property type="match status" value="1"/>
</dbReference>
<comment type="caution">
    <text evidence="1">The sequence shown here is derived from an EMBL/GenBank/DDBJ whole genome shotgun (WGS) entry which is preliminary data.</text>
</comment>
<dbReference type="PATRIC" id="fig|1189619.4.peg.1390"/>
<dbReference type="eggNOG" id="ENOG503199U">
    <property type="taxonomic scope" value="Bacteria"/>
</dbReference>
<evidence type="ECO:0008006" key="3">
    <source>
        <dbReference type="Google" id="ProtNLM"/>
    </source>
</evidence>
<evidence type="ECO:0000313" key="2">
    <source>
        <dbReference type="Proteomes" id="UP000012317"/>
    </source>
</evidence>